<evidence type="ECO:0000313" key="2">
    <source>
        <dbReference type="WBParaSite" id="ES5_v2.g21720.t1"/>
    </source>
</evidence>
<organism evidence="1 2">
    <name type="scientific">Panagrolaimus sp. ES5</name>
    <dbReference type="NCBI Taxonomy" id="591445"/>
    <lineage>
        <taxon>Eukaryota</taxon>
        <taxon>Metazoa</taxon>
        <taxon>Ecdysozoa</taxon>
        <taxon>Nematoda</taxon>
        <taxon>Chromadorea</taxon>
        <taxon>Rhabditida</taxon>
        <taxon>Tylenchina</taxon>
        <taxon>Panagrolaimomorpha</taxon>
        <taxon>Panagrolaimoidea</taxon>
        <taxon>Panagrolaimidae</taxon>
        <taxon>Panagrolaimus</taxon>
    </lineage>
</organism>
<dbReference type="Proteomes" id="UP000887579">
    <property type="component" value="Unplaced"/>
</dbReference>
<evidence type="ECO:0000313" key="1">
    <source>
        <dbReference type="Proteomes" id="UP000887579"/>
    </source>
</evidence>
<proteinExistence type="predicted"/>
<name>A0AC34FWY3_9BILA</name>
<reference evidence="2" key="1">
    <citation type="submission" date="2022-11" db="UniProtKB">
        <authorList>
            <consortium name="WormBaseParasite"/>
        </authorList>
    </citation>
    <scope>IDENTIFICATION</scope>
</reference>
<protein>
    <submittedName>
        <fullName evidence="2">F-box domain-containing protein</fullName>
    </submittedName>
</protein>
<dbReference type="WBParaSite" id="ES5_v2.g21720.t1">
    <property type="protein sequence ID" value="ES5_v2.g21720.t1"/>
    <property type="gene ID" value="ES5_v2.g21720"/>
</dbReference>
<sequence>MDRTSAGPNGTNANNNDANLRVVVSSLICEIKDKSDLIGAKNNQIRDLLTRLERINQRLGERDNKIDELQKKLDNSVPELIRNFDTLSQVFPVEVLDKIFKHSSASTRVNLASTNKFYRQRYHKWNDVTAVYITRHPVKLLPKVTIIPQTYLIRTNVPSVASFSSTSLIQMAPSLFFVKQMLIEGNQNRMTSDWNKIKSQNGFFSHFQNLESVKICNISSNLSLRYKLHELLALPNLKIFHLRELGVNFDLPEFKEIIAPIEQLRVSIPYCFPEKLESLLKALSPTLTSLDFTALRNMLPTDTNGTGSELIPSVTSACPNLIELHIPGIVSKTLTKLKRISFEIMHLSNLVNIVENLSPTCETLIITDNFYIRGSLISLTSDKTLTFDKVFTDNNHVLLQFECNRIHRNFTIQLGRLRGINPLTVVRNITASIQIIANATAEPKLLTNPREHRVYLSDGLVLTPQEFLSQMGIIPVDV</sequence>
<accession>A0AC34FWY3</accession>